<organism evidence="9 10">
    <name type="scientific">Candidatus Malacoplasma girerdii</name>
    <dbReference type="NCBI Taxonomy" id="1318617"/>
    <lineage>
        <taxon>Bacteria</taxon>
        <taxon>Bacillati</taxon>
        <taxon>Mycoplasmatota</taxon>
        <taxon>Mycoplasmoidales</taxon>
        <taxon>Mycoplasmoidaceae</taxon>
        <taxon>Malacoplasma</taxon>
    </lineage>
</organism>
<dbReference type="AlphaFoldDB" id="A0A097STL2"/>
<dbReference type="GO" id="GO:0005829">
    <property type="term" value="C:cytosol"/>
    <property type="evidence" value="ECO:0007669"/>
    <property type="project" value="TreeGrafter"/>
</dbReference>
<comment type="pathway">
    <text evidence="1">Cofactor biosynthesis; tetrahydrofolate biosynthesis; 5,6,7,8-tetrahydrofolate from 7,8-dihydrofolate: step 1/1.</text>
</comment>
<dbReference type="PANTHER" id="PTHR48069:SF3">
    <property type="entry name" value="DIHYDROFOLATE REDUCTASE"/>
    <property type="match status" value="1"/>
</dbReference>
<evidence type="ECO:0000256" key="2">
    <source>
        <dbReference type="ARBA" id="ARBA00009539"/>
    </source>
</evidence>
<reference evidence="9 10" key="1">
    <citation type="journal article" date="2014" name="PLoS ONE">
        <title>An emerging Mycoplasma associated with trichomoniasis, vaginal infection and disease.</title>
        <authorList>
            <consortium name="Vaginal Microbiome Consortium"/>
            <person name="Fettweis J.M."/>
            <person name="Serrano M.G."/>
            <person name="Huang B."/>
            <person name="Brooks J.P."/>
            <person name="Glascock A.L."/>
            <person name="Sheth N.U."/>
            <person name="Strauss J.F.III."/>
            <person name="Jefferson K.K."/>
            <person name="Buck G.A."/>
        </authorList>
    </citation>
    <scope>NUCLEOTIDE SEQUENCE [LARGE SCALE GENOMIC DNA]</scope>
    <source>
        <strain evidence="9 10">VCU_M1</strain>
    </source>
</reference>
<dbReference type="PRINTS" id="PR00070">
    <property type="entry name" value="DHFR"/>
</dbReference>
<dbReference type="InterPro" id="IPR017925">
    <property type="entry name" value="DHFR_CS"/>
</dbReference>
<sequence length="153" mass="18443">MIYMIWCEDINHGIGKNNRLPWRIKEELQHFKNTTLNQTLVCGRKTMESMNNKPLVARKHLVLTRSSNYHPHPEIKIYHDHLKIIDEYKNKDLYIIGGKEIYNLFMPYADVLIITTLNDSYDCDLFFNPDLTNFQKTKTRIYKLFTINWYNRK</sequence>
<evidence type="ECO:0000259" key="8">
    <source>
        <dbReference type="PROSITE" id="PS51330"/>
    </source>
</evidence>
<dbReference type="UniPathway" id="UPA00077">
    <property type="reaction ID" value="UER00158"/>
</dbReference>
<dbReference type="GO" id="GO:0006730">
    <property type="term" value="P:one-carbon metabolic process"/>
    <property type="evidence" value="ECO:0007669"/>
    <property type="project" value="UniProtKB-KW"/>
</dbReference>
<comment type="similarity">
    <text evidence="2 7">Belongs to the dihydrofolate reductase family.</text>
</comment>
<dbReference type="KEGG" id="mgj:MGM1_5670"/>
<dbReference type="InterPro" id="IPR024072">
    <property type="entry name" value="DHFR-like_dom_sf"/>
</dbReference>
<proteinExistence type="inferred from homology"/>
<dbReference type="CDD" id="cd00209">
    <property type="entry name" value="DHFR"/>
    <property type="match status" value="1"/>
</dbReference>
<evidence type="ECO:0000256" key="4">
    <source>
        <dbReference type="ARBA" id="ARBA00022563"/>
    </source>
</evidence>
<evidence type="ECO:0000256" key="5">
    <source>
        <dbReference type="ARBA" id="ARBA00022857"/>
    </source>
</evidence>
<dbReference type="GO" id="GO:0046655">
    <property type="term" value="P:folic acid metabolic process"/>
    <property type="evidence" value="ECO:0007669"/>
    <property type="project" value="TreeGrafter"/>
</dbReference>
<accession>A0A097STL2</accession>
<protein>
    <recommendedName>
        <fullName evidence="3">dihydrofolate reductase</fullName>
        <ecNumber evidence="3">1.5.1.3</ecNumber>
    </recommendedName>
</protein>
<dbReference type="SUPFAM" id="SSF53597">
    <property type="entry name" value="Dihydrofolate reductase-like"/>
    <property type="match status" value="1"/>
</dbReference>
<keyword evidence="10" id="KW-1185">Reference proteome</keyword>
<feature type="domain" description="DHFR" evidence="8">
    <location>
        <begin position="1"/>
        <end position="153"/>
    </location>
</feature>
<evidence type="ECO:0000256" key="3">
    <source>
        <dbReference type="ARBA" id="ARBA00012856"/>
    </source>
</evidence>
<dbReference type="Pfam" id="PF00186">
    <property type="entry name" value="DHFR_1"/>
    <property type="match status" value="1"/>
</dbReference>
<keyword evidence="4" id="KW-0554">One-carbon metabolism</keyword>
<name>A0A097STL2_9BACT</name>
<evidence type="ECO:0000256" key="7">
    <source>
        <dbReference type="RuleBase" id="RU004474"/>
    </source>
</evidence>
<dbReference type="PROSITE" id="PS00075">
    <property type="entry name" value="DHFR_1"/>
    <property type="match status" value="1"/>
</dbReference>
<dbReference type="GO" id="GO:0050661">
    <property type="term" value="F:NADP binding"/>
    <property type="evidence" value="ECO:0007669"/>
    <property type="project" value="InterPro"/>
</dbReference>
<dbReference type="PROSITE" id="PS51330">
    <property type="entry name" value="DHFR_2"/>
    <property type="match status" value="1"/>
</dbReference>
<dbReference type="GO" id="GO:0046452">
    <property type="term" value="P:dihydrofolate metabolic process"/>
    <property type="evidence" value="ECO:0007669"/>
    <property type="project" value="TreeGrafter"/>
</dbReference>
<dbReference type="InterPro" id="IPR001796">
    <property type="entry name" value="DHFR_dom"/>
</dbReference>
<dbReference type="eggNOG" id="COG0262">
    <property type="taxonomic scope" value="Bacteria"/>
</dbReference>
<keyword evidence="5" id="KW-0521">NADP</keyword>
<dbReference type="PANTHER" id="PTHR48069">
    <property type="entry name" value="DIHYDROFOLATE REDUCTASE"/>
    <property type="match status" value="1"/>
</dbReference>
<dbReference type="EMBL" id="CP007711">
    <property type="protein sequence ID" value="AIV03925.1"/>
    <property type="molecule type" value="Genomic_DNA"/>
</dbReference>
<evidence type="ECO:0000256" key="6">
    <source>
        <dbReference type="ARBA" id="ARBA00023002"/>
    </source>
</evidence>
<dbReference type="InterPro" id="IPR012259">
    <property type="entry name" value="DHFR"/>
</dbReference>
<dbReference type="HOGENOM" id="CLU_043966_5_2_14"/>
<dbReference type="GO" id="GO:0004146">
    <property type="term" value="F:dihydrofolate reductase activity"/>
    <property type="evidence" value="ECO:0007669"/>
    <property type="project" value="UniProtKB-EC"/>
</dbReference>
<dbReference type="EC" id="1.5.1.3" evidence="3"/>
<evidence type="ECO:0000256" key="1">
    <source>
        <dbReference type="ARBA" id="ARBA00004903"/>
    </source>
</evidence>
<dbReference type="GO" id="GO:0046654">
    <property type="term" value="P:tetrahydrofolate biosynthetic process"/>
    <property type="evidence" value="ECO:0007669"/>
    <property type="project" value="UniProtKB-UniPathway"/>
</dbReference>
<dbReference type="Gene3D" id="3.40.430.10">
    <property type="entry name" value="Dihydrofolate Reductase, subunit A"/>
    <property type="match status" value="1"/>
</dbReference>
<dbReference type="STRING" id="1318617.MGM1_5670"/>
<evidence type="ECO:0000313" key="10">
    <source>
        <dbReference type="Proteomes" id="UP000030066"/>
    </source>
</evidence>
<gene>
    <name evidence="9" type="primary">folA</name>
    <name evidence="9" type="ORF">MGM1_5670</name>
</gene>
<dbReference type="Proteomes" id="UP000030066">
    <property type="component" value="Chromosome"/>
</dbReference>
<evidence type="ECO:0000313" key="9">
    <source>
        <dbReference type="EMBL" id="AIV03925.1"/>
    </source>
</evidence>
<keyword evidence="6" id="KW-0560">Oxidoreductase</keyword>